<evidence type="ECO:0000259" key="8">
    <source>
        <dbReference type="PROSITE" id="PS50109"/>
    </source>
</evidence>
<protein>
    <recommendedName>
        <fullName evidence="2">histidine kinase</fullName>
        <ecNumber evidence="2">2.7.13.3</ecNumber>
    </recommendedName>
</protein>
<dbReference type="EMBL" id="JBHFNQ010000206">
    <property type="protein sequence ID" value="MFB2880609.1"/>
    <property type="molecule type" value="Genomic_DNA"/>
</dbReference>
<dbReference type="PANTHER" id="PTHR43047:SF72">
    <property type="entry name" value="OSMOSENSING HISTIDINE PROTEIN KINASE SLN1"/>
    <property type="match status" value="1"/>
</dbReference>
<dbReference type="Proteomes" id="UP001576774">
    <property type="component" value="Unassembled WGS sequence"/>
</dbReference>
<reference evidence="10 11" key="1">
    <citation type="submission" date="2024-09" db="EMBL/GenBank/DDBJ databases">
        <title>Floridaenema gen nov. (Aerosakkonemataceae, Aerosakkonematales ord. nov., Cyanobacteria) from benthic tropical and subtropical fresh waters, with the description of four new species.</title>
        <authorList>
            <person name="Moretto J.A."/>
            <person name="Berthold D.E."/>
            <person name="Lefler F.W."/>
            <person name="Huang I.-S."/>
            <person name="Laughinghouse H. IV."/>
        </authorList>
    </citation>
    <scope>NUCLEOTIDE SEQUENCE [LARGE SCALE GENOMIC DNA]</scope>
    <source>
        <strain evidence="10 11">BLCC-F46</strain>
    </source>
</reference>
<dbReference type="InterPro" id="IPR003661">
    <property type="entry name" value="HisK_dim/P_dom"/>
</dbReference>
<dbReference type="SUPFAM" id="SSF52172">
    <property type="entry name" value="CheY-like"/>
    <property type="match status" value="1"/>
</dbReference>
<evidence type="ECO:0000256" key="7">
    <source>
        <dbReference type="PROSITE-ProRule" id="PRU00169"/>
    </source>
</evidence>
<dbReference type="InterPro" id="IPR036890">
    <property type="entry name" value="HATPase_C_sf"/>
</dbReference>
<evidence type="ECO:0000256" key="3">
    <source>
        <dbReference type="ARBA" id="ARBA00022553"/>
    </source>
</evidence>
<keyword evidence="11" id="KW-1185">Reference proteome</keyword>
<dbReference type="PRINTS" id="PR00344">
    <property type="entry name" value="BCTRLSENSOR"/>
</dbReference>
<sequence length="359" mass="39513">MNSKPSRILVVDDVADNLLIMRAILSEEGYRVSTYNNGIDAIASIIASPPDLILLDVMMPDLDGYEITFKIRSLPYLPFIPILLVAADESQDLADGLDLGADDFVYKPLKINELLGRVRNLLRLKHSIDNMQEMSKAQEDFVSRLTHDLRTPLVAADRMLSLLHKGTFGELTPNAKKAISTISGSNQNLMCLVDTLLEVHRFEAGCKRLTTARFNLTKMIQEVVMELEPLALGKGLSLTYSQPESTPIKIVGDRLELRRVVTNLVGNALKFTDSGYVKIVVEQDAEFVSIIVEDTGIGIELSEQATLFERFRTGNHVGAGSGLGLHLSHRIIEAHQGCITVASKVGMGSIFTVRLPNSI</sequence>
<evidence type="ECO:0000256" key="6">
    <source>
        <dbReference type="ARBA" id="ARBA00023012"/>
    </source>
</evidence>
<evidence type="ECO:0000313" key="10">
    <source>
        <dbReference type="EMBL" id="MFB2880609.1"/>
    </source>
</evidence>
<proteinExistence type="predicted"/>
<evidence type="ECO:0000256" key="5">
    <source>
        <dbReference type="ARBA" id="ARBA00022777"/>
    </source>
</evidence>
<dbReference type="InterPro" id="IPR004358">
    <property type="entry name" value="Sig_transdc_His_kin-like_C"/>
</dbReference>
<dbReference type="EC" id="2.7.13.3" evidence="2"/>
<keyword evidence="4" id="KW-0808">Transferase</keyword>
<dbReference type="InterPro" id="IPR001789">
    <property type="entry name" value="Sig_transdc_resp-reg_receiver"/>
</dbReference>
<gene>
    <name evidence="10" type="ORF">ACE1CC_27485</name>
</gene>
<dbReference type="SUPFAM" id="SSF47384">
    <property type="entry name" value="Homodimeric domain of signal transducing histidine kinase"/>
    <property type="match status" value="1"/>
</dbReference>
<evidence type="ECO:0000259" key="9">
    <source>
        <dbReference type="PROSITE" id="PS50110"/>
    </source>
</evidence>
<evidence type="ECO:0000256" key="1">
    <source>
        <dbReference type="ARBA" id="ARBA00000085"/>
    </source>
</evidence>
<dbReference type="CDD" id="cd00082">
    <property type="entry name" value="HisKA"/>
    <property type="match status" value="1"/>
</dbReference>
<dbReference type="Gene3D" id="3.40.50.2300">
    <property type="match status" value="1"/>
</dbReference>
<feature type="domain" description="Histidine kinase" evidence="8">
    <location>
        <begin position="144"/>
        <end position="359"/>
    </location>
</feature>
<feature type="domain" description="Response regulatory" evidence="9">
    <location>
        <begin position="7"/>
        <end position="122"/>
    </location>
</feature>
<dbReference type="Pfam" id="PF00512">
    <property type="entry name" value="HisKA"/>
    <property type="match status" value="1"/>
</dbReference>
<name>A0ABV4XCT3_9CYAN</name>
<dbReference type="SUPFAM" id="SSF55874">
    <property type="entry name" value="ATPase domain of HSP90 chaperone/DNA topoisomerase II/histidine kinase"/>
    <property type="match status" value="1"/>
</dbReference>
<dbReference type="GO" id="GO:0016301">
    <property type="term" value="F:kinase activity"/>
    <property type="evidence" value="ECO:0007669"/>
    <property type="project" value="UniProtKB-KW"/>
</dbReference>
<keyword evidence="5 10" id="KW-0418">Kinase</keyword>
<feature type="modified residue" description="4-aspartylphosphate" evidence="7">
    <location>
        <position position="56"/>
    </location>
</feature>
<dbReference type="Gene3D" id="1.10.287.130">
    <property type="match status" value="1"/>
</dbReference>
<dbReference type="SMART" id="SM00387">
    <property type="entry name" value="HATPase_c"/>
    <property type="match status" value="1"/>
</dbReference>
<dbReference type="InterPro" id="IPR036097">
    <property type="entry name" value="HisK_dim/P_sf"/>
</dbReference>
<dbReference type="InterPro" id="IPR005467">
    <property type="entry name" value="His_kinase_dom"/>
</dbReference>
<organism evidence="10 11">
    <name type="scientific">Floridaenema aerugineum BLCC-F46</name>
    <dbReference type="NCBI Taxonomy" id="3153654"/>
    <lineage>
        <taxon>Bacteria</taxon>
        <taxon>Bacillati</taxon>
        <taxon>Cyanobacteriota</taxon>
        <taxon>Cyanophyceae</taxon>
        <taxon>Oscillatoriophycideae</taxon>
        <taxon>Aerosakkonematales</taxon>
        <taxon>Aerosakkonemataceae</taxon>
        <taxon>Floridanema</taxon>
        <taxon>Floridanema aerugineum</taxon>
    </lineage>
</organism>
<keyword evidence="3 7" id="KW-0597">Phosphoprotein</keyword>
<dbReference type="InterPro" id="IPR011006">
    <property type="entry name" value="CheY-like_superfamily"/>
</dbReference>
<dbReference type="RefSeq" id="WP_413273704.1">
    <property type="nucleotide sequence ID" value="NZ_JBHFNQ010000206.1"/>
</dbReference>
<dbReference type="PANTHER" id="PTHR43047">
    <property type="entry name" value="TWO-COMPONENT HISTIDINE PROTEIN KINASE"/>
    <property type="match status" value="1"/>
</dbReference>
<dbReference type="SMART" id="SM00448">
    <property type="entry name" value="REC"/>
    <property type="match status" value="1"/>
</dbReference>
<evidence type="ECO:0000256" key="4">
    <source>
        <dbReference type="ARBA" id="ARBA00022679"/>
    </source>
</evidence>
<dbReference type="Gene3D" id="3.30.565.10">
    <property type="entry name" value="Histidine kinase-like ATPase, C-terminal domain"/>
    <property type="match status" value="1"/>
</dbReference>
<comment type="catalytic activity">
    <reaction evidence="1">
        <text>ATP + protein L-histidine = ADP + protein N-phospho-L-histidine.</text>
        <dbReference type="EC" id="2.7.13.3"/>
    </reaction>
</comment>
<accession>A0ABV4XCT3</accession>
<evidence type="ECO:0000313" key="11">
    <source>
        <dbReference type="Proteomes" id="UP001576774"/>
    </source>
</evidence>
<dbReference type="Pfam" id="PF02518">
    <property type="entry name" value="HATPase_c"/>
    <property type="match status" value="1"/>
</dbReference>
<dbReference type="Pfam" id="PF00072">
    <property type="entry name" value="Response_reg"/>
    <property type="match status" value="1"/>
</dbReference>
<evidence type="ECO:0000256" key="2">
    <source>
        <dbReference type="ARBA" id="ARBA00012438"/>
    </source>
</evidence>
<dbReference type="PROSITE" id="PS50109">
    <property type="entry name" value="HIS_KIN"/>
    <property type="match status" value="1"/>
</dbReference>
<comment type="caution">
    <text evidence="10">The sequence shown here is derived from an EMBL/GenBank/DDBJ whole genome shotgun (WGS) entry which is preliminary data.</text>
</comment>
<dbReference type="SMART" id="SM00388">
    <property type="entry name" value="HisKA"/>
    <property type="match status" value="1"/>
</dbReference>
<keyword evidence="6" id="KW-0902">Two-component regulatory system</keyword>
<dbReference type="PROSITE" id="PS50110">
    <property type="entry name" value="RESPONSE_REGULATORY"/>
    <property type="match status" value="1"/>
</dbReference>
<dbReference type="InterPro" id="IPR003594">
    <property type="entry name" value="HATPase_dom"/>
</dbReference>